<evidence type="ECO:0000256" key="5">
    <source>
        <dbReference type="SAM" id="Phobius"/>
    </source>
</evidence>
<dbReference type="Gene3D" id="3.30.559.10">
    <property type="entry name" value="Chloramphenicol acetyltransferase-like domain"/>
    <property type="match status" value="1"/>
</dbReference>
<keyword evidence="5" id="KW-1133">Transmembrane helix</keyword>
<dbReference type="GO" id="GO:0016407">
    <property type="term" value="F:acetyltransferase activity"/>
    <property type="evidence" value="ECO:0007669"/>
    <property type="project" value="TreeGrafter"/>
</dbReference>
<keyword evidence="5" id="KW-0472">Membrane</keyword>
<evidence type="ECO:0000256" key="3">
    <source>
        <dbReference type="ARBA" id="ARBA00023315"/>
    </source>
</evidence>
<evidence type="ECO:0000313" key="7">
    <source>
        <dbReference type="EMBL" id="CAE0401694.1"/>
    </source>
</evidence>
<dbReference type="InterPro" id="IPR050743">
    <property type="entry name" value="2-oxoacid_DH_E2_comp"/>
</dbReference>
<feature type="region of interest" description="Disordered" evidence="4">
    <location>
        <begin position="1"/>
        <end position="40"/>
    </location>
</feature>
<proteinExistence type="predicted"/>
<keyword evidence="2" id="KW-0808">Transferase</keyword>
<evidence type="ECO:0000256" key="4">
    <source>
        <dbReference type="SAM" id="MobiDB-lite"/>
    </source>
</evidence>
<dbReference type="InterPro" id="IPR001078">
    <property type="entry name" value="2-oxoacid_DH_actylTfrase"/>
</dbReference>
<reference evidence="7" key="1">
    <citation type="submission" date="2021-01" db="EMBL/GenBank/DDBJ databases">
        <authorList>
            <person name="Corre E."/>
            <person name="Pelletier E."/>
            <person name="Niang G."/>
            <person name="Scheremetjew M."/>
            <person name="Finn R."/>
            <person name="Kale V."/>
            <person name="Holt S."/>
            <person name="Cochrane G."/>
            <person name="Meng A."/>
            <person name="Brown T."/>
            <person name="Cohen L."/>
        </authorList>
    </citation>
    <scope>NUCLEOTIDE SEQUENCE</scope>
    <source>
        <strain evidence="7">CCMP127</strain>
    </source>
</reference>
<feature type="compositionally biased region" description="Basic residues" evidence="4">
    <location>
        <begin position="19"/>
        <end position="30"/>
    </location>
</feature>
<accession>A0A7S3KZ61</accession>
<dbReference type="GO" id="GO:0005737">
    <property type="term" value="C:cytoplasm"/>
    <property type="evidence" value="ECO:0007669"/>
    <property type="project" value="TreeGrafter"/>
</dbReference>
<dbReference type="GO" id="GO:0031405">
    <property type="term" value="F:lipoic acid binding"/>
    <property type="evidence" value="ECO:0007669"/>
    <property type="project" value="TreeGrafter"/>
</dbReference>
<feature type="domain" description="2-oxoacid dehydrogenase acyltransferase catalytic" evidence="6">
    <location>
        <begin position="229"/>
        <end position="320"/>
    </location>
</feature>
<protein>
    <recommendedName>
        <fullName evidence="6">2-oxoacid dehydrogenase acyltransferase catalytic domain-containing protein</fullName>
    </recommendedName>
</protein>
<keyword evidence="3" id="KW-0012">Acyltransferase</keyword>
<organism evidence="7">
    <name type="scientific">Amphora coffeiformis</name>
    <dbReference type="NCBI Taxonomy" id="265554"/>
    <lineage>
        <taxon>Eukaryota</taxon>
        <taxon>Sar</taxon>
        <taxon>Stramenopiles</taxon>
        <taxon>Ochrophyta</taxon>
        <taxon>Bacillariophyta</taxon>
        <taxon>Bacillariophyceae</taxon>
        <taxon>Bacillariophycidae</taxon>
        <taxon>Thalassiophysales</taxon>
        <taxon>Catenulaceae</taxon>
        <taxon>Amphora</taxon>
    </lineage>
</organism>
<gene>
    <name evidence="7" type="ORF">ACOF00016_LOCUS84</name>
</gene>
<comment type="cofactor">
    <cofactor evidence="1">
        <name>(R)-lipoate</name>
        <dbReference type="ChEBI" id="CHEBI:83088"/>
    </cofactor>
</comment>
<dbReference type="SUPFAM" id="SSF52777">
    <property type="entry name" value="CoA-dependent acyltransferases"/>
    <property type="match status" value="1"/>
</dbReference>
<dbReference type="Pfam" id="PF00198">
    <property type="entry name" value="2-oxoacid_dh"/>
    <property type="match status" value="1"/>
</dbReference>
<sequence length="339" mass="38111">MRKYERIVQQEWNRTDKTQKHKHKPPKRHEHFSTSRNNNNIEASNIMVTTSRVGDDGDNALDIHSVPVQRNLVVDAGHLASKRHIIHGFIEVDVTKAQLMRREHSFSFTAFVIASLAHAVALHPQVQGMLTPRGNRVVVFRNVDVATMIEPHSGGDAFPHIIRNAQARSVQDIGQELHDVKHQNPVQSPQQQQPNHRSVEFYARLPRCIRLGIFRWMMRKPQRRQKLMGTVSLSSVGMFGGTGGGYAIGYLPCHTMGIFVGGMAQKPRVVVDPTTGATKMEMRHYVCLSLQFDHDVVDGAPAARFTKTLTDLMESASVLLLDEEAPKTRSHHSYASAAW</sequence>
<dbReference type="PANTHER" id="PTHR43178">
    <property type="entry name" value="DIHYDROLIPOAMIDE ACETYLTRANSFERASE COMPONENT OF PYRUVATE DEHYDROGENASE COMPLEX"/>
    <property type="match status" value="1"/>
</dbReference>
<keyword evidence="5" id="KW-0812">Transmembrane</keyword>
<evidence type="ECO:0000259" key="6">
    <source>
        <dbReference type="Pfam" id="PF00198"/>
    </source>
</evidence>
<feature type="compositionally biased region" description="Basic and acidic residues" evidence="4">
    <location>
        <begin position="1"/>
        <end position="18"/>
    </location>
</feature>
<feature type="transmembrane region" description="Helical" evidence="5">
    <location>
        <begin position="227"/>
        <end position="248"/>
    </location>
</feature>
<dbReference type="PANTHER" id="PTHR43178:SF5">
    <property type="entry name" value="LIPOAMIDE ACYLTRANSFERASE COMPONENT OF BRANCHED-CHAIN ALPHA-KETO ACID DEHYDROGENASE COMPLEX, MITOCHONDRIAL"/>
    <property type="match status" value="1"/>
</dbReference>
<evidence type="ECO:0000256" key="2">
    <source>
        <dbReference type="ARBA" id="ARBA00022679"/>
    </source>
</evidence>
<name>A0A7S3KZ61_9STRA</name>
<dbReference type="InterPro" id="IPR023213">
    <property type="entry name" value="CAT-like_dom_sf"/>
</dbReference>
<dbReference type="AlphaFoldDB" id="A0A7S3KZ61"/>
<evidence type="ECO:0000256" key="1">
    <source>
        <dbReference type="ARBA" id="ARBA00001938"/>
    </source>
</evidence>
<dbReference type="EMBL" id="HBIM01000099">
    <property type="protein sequence ID" value="CAE0401694.1"/>
    <property type="molecule type" value="Transcribed_RNA"/>
</dbReference>